<dbReference type="OMA" id="YEENVWH"/>
<sequence length="499" mass="54766">SGVKLLSAGLEDPHWRLEKLKLSGCGITKDGWLSLVSALKSNPSHLKELDLSNNDLKDTGVENLSALLKDPQCRLETLRLSGCLVKEEYWNSLVSAQKKNASYLKELDLSYNHPGDSGVRLLSAGLEDPHQRREKLKLSGCEITVKGCTSLVSALKSNPSQLKELDLSNNVLNDSGVEKLCALLKDPQCRLETLRLSGCLVKEEYWNYLVSALKENASHLKELDLSFNHPGNSGVKLLSAGLEDPHWRLEKLKLSGCEITEKGGGSLVSALKSNPSHLIELDQSNNVLMDSGVKLLSAMLDDPQCRLETLRLSGCLVKKENWDSLVSALIANPSHLKELDLSLNHPGDVGLKLLSAGLKDLRWRLEKLKLSGCGITEDGCVSLVSALKSNPSHLKELDLSNNDLKNTGVEKLSALLKDPQCRLETLRLSGCLVKEKHWISVVSALIANPLHLKELDLSFNHPGDVGLKLLSAGLKDLRWRLEKLNSDVKPLTPERTGSE</sequence>
<dbReference type="InParanoid" id="A0A3P8ZBX6"/>
<dbReference type="SMART" id="SM00364">
    <property type="entry name" value="LRR_BAC"/>
    <property type="match status" value="3"/>
</dbReference>
<evidence type="ECO:0000256" key="3">
    <source>
        <dbReference type="ARBA" id="ARBA00022737"/>
    </source>
</evidence>
<dbReference type="Pfam" id="PF13516">
    <property type="entry name" value="LRR_6"/>
    <property type="match status" value="8"/>
</dbReference>
<dbReference type="GO" id="GO:0005737">
    <property type="term" value="C:cytoplasm"/>
    <property type="evidence" value="ECO:0007669"/>
    <property type="project" value="UniProtKB-SubCell"/>
</dbReference>
<protein>
    <submittedName>
        <fullName evidence="4">Uncharacterized protein</fullName>
    </submittedName>
</protein>
<evidence type="ECO:0000313" key="5">
    <source>
        <dbReference type="Proteomes" id="UP000265140"/>
    </source>
</evidence>
<reference evidence="5" key="1">
    <citation type="journal article" date="2014" name="PLoS ONE">
        <title>The genome and linkage map of the northern pike (Esox lucius): conserved synteny revealed between the salmonid sister group and the Neoteleostei.</title>
        <authorList>
            <person name="Rondeau E.B."/>
            <person name="Minkley D.R."/>
            <person name="Leong J.S."/>
            <person name="Messmer A.M."/>
            <person name="Jantzen J.R."/>
            <person name="von Schalburg K.R."/>
            <person name="Lemon C."/>
            <person name="Bird N.H."/>
            <person name="Koop B.F."/>
        </authorList>
    </citation>
    <scope>NUCLEOTIDE SEQUENCE</scope>
</reference>
<dbReference type="InterPro" id="IPR001611">
    <property type="entry name" value="Leu-rich_rpt"/>
</dbReference>
<dbReference type="GeneTree" id="ENSGT01150000286927"/>
<accession>A0A3P8ZBX6</accession>
<dbReference type="Proteomes" id="UP000265140">
    <property type="component" value="Chromosome 11"/>
</dbReference>
<reference evidence="4" key="3">
    <citation type="submission" date="2025-08" db="UniProtKB">
        <authorList>
            <consortium name="Ensembl"/>
        </authorList>
    </citation>
    <scope>IDENTIFICATION</scope>
</reference>
<evidence type="ECO:0000256" key="1">
    <source>
        <dbReference type="ARBA" id="ARBA00004496"/>
    </source>
</evidence>
<dbReference type="SMART" id="SM00368">
    <property type="entry name" value="LRR_RI"/>
    <property type="match status" value="15"/>
</dbReference>
<dbReference type="SUPFAM" id="SSF52047">
    <property type="entry name" value="RNI-like"/>
    <property type="match status" value="2"/>
</dbReference>
<dbReference type="Ensembl" id="ENSELUT00000019792.3">
    <property type="protein sequence ID" value="ENSELUP00000025948.3"/>
    <property type="gene ID" value="ENSELUG00000043035.1"/>
</dbReference>
<keyword evidence="5" id="KW-1185">Reference proteome</keyword>
<dbReference type="PANTHER" id="PTHR45690:SF19">
    <property type="entry name" value="NACHT, LRR AND PYD DOMAINS-CONTAINING PROTEIN 3"/>
    <property type="match status" value="1"/>
</dbReference>
<dbReference type="Gene3D" id="3.80.10.10">
    <property type="entry name" value="Ribonuclease Inhibitor"/>
    <property type="match status" value="3"/>
</dbReference>
<keyword evidence="2" id="KW-0963">Cytoplasm</keyword>
<organism evidence="4 5">
    <name type="scientific">Esox lucius</name>
    <name type="common">Northern pike</name>
    <dbReference type="NCBI Taxonomy" id="8010"/>
    <lineage>
        <taxon>Eukaryota</taxon>
        <taxon>Metazoa</taxon>
        <taxon>Chordata</taxon>
        <taxon>Craniata</taxon>
        <taxon>Vertebrata</taxon>
        <taxon>Euteleostomi</taxon>
        <taxon>Actinopterygii</taxon>
        <taxon>Neopterygii</taxon>
        <taxon>Teleostei</taxon>
        <taxon>Protacanthopterygii</taxon>
        <taxon>Esociformes</taxon>
        <taxon>Esocidae</taxon>
        <taxon>Esox</taxon>
    </lineage>
</organism>
<dbReference type="InterPro" id="IPR032675">
    <property type="entry name" value="LRR_dom_sf"/>
</dbReference>
<reference evidence="4" key="2">
    <citation type="submission" date="2020-02" db="EMBL/GenBank/DDBJ databases">
        <title>Esox lucius (northern pike) genome, fEsoLuc1, primary haplotype.</title>
        <authorList>
            <person name="Myers G."/>
            <person name="Karagic N."/>
            <person name="Meyer A."/>
            <person name="Pippel M."/>
            <person name="Reichard M."/>
            <person name="Winkler S."/>
            <person name="Tracey A."/>
            <person name="Sims Y."/>
            <person name="Howe K."/>
            <person name="Rhie A."/>
            <person name="Formenti G."/>
            <person name="Durbin R."/>
            <person name="Fedrigo O."/>
            <person name="Jarvis E.D."/>
        </authorList>
    </citation>
    <scope>NUCLEOTIDE SEQUENCE [LARGE SCALE GENOMIC DNA]</scope>
</reference>
<reference evidence="4" key="4">
    <citation type="submission" date="2025-09" db="UniProtKB">
        <authorList>
            <consortium name="Ensembl"/>
        </authorList>
    </citation>
    <scope>IDENTIFICATION</scope>
</reference>
<dbReference type="AlphaFoldDB" id="A0A3P8ZBX6"/>
<dbReference type="InterPro" id="IPR050637">
    <property type="entry name" value="NLRP_innate_immun_reg"/>
</dbReference>
<dbReference type="PANTHER" id="PTHR45690">
    <property type="entry name" value="NACHT, LRR AND PYD DOMAINS-CONTAINING PROTEIN 12"/>
    <property type="match status" value="1"/>
</dbReference>
<evidence type="ECO:0000256" key="2">
    <source>
        <dbReference type="ARBA" id="ARBA00022490"/>
    </source>
</evidence>
<proteinExistence type="predicted"/>
<dbReference type="Bgee" id="ENSELUG00000001649">
    <property type="expression patterns" value="Expressed in head kidney and 11 other cell types or tissues"/>
</dbReference>
<name>A0A3P8ZBX6_ESOLU</name>
<dbReference type="PROSITE" id="PS51450">
    <property type="entry name" value="LRR"/>
    <property type="match status" value="2"/>
</dbReference>
<comment type="subcellular location">
    <subcellularLocation>
        <location evidence="1">Cytoplasm</location>
    </subcellularLocation>
</comment>
<keyword evidence="3" id="KW-0677">Repeat</keyword>
<evidence type="ECO:0000313" key="4">
    <source>
        <dbReference type="Ensembl" id="ENSELUP00000025948.3"/>
    </source>
</evidence>